<keyword evidence="2" id="KW-1185">Reference proteome</keyword>
<comment type="caution">
    <text evidence="1">The sequence shown here is derived from an EMBL/GenBank/DDBJ whole genome shotgun (WGS) entry which is preliminary data.</text>
</comment>
<accession>A0A1S1HPK2</accession>
<protein>
    <submittedName>
        <fullName evidence="1">Uncharacterized protein</fullName>
    </submittedName>
</protein>
<dbReference type="Proteomes" id="UP000179588">
    <property type="component" value="Unassembled WGS sequence"/>
</dbReference>
<name>A0A1S1HPK2_PROST</name>
<reference evidence="1 2" key="1">
    <citation type="submission" date="2016-03" db="EMBL/GenBank/DDBJ databases">
        <title>Genome sequence of Providencia stuartii strain, isolated from the salivary glands of larval Lucilia sericata.</title>
        <authorList>
            <person name="Yuan Y."/>
            <person name="Zhang Y."/>
            <person name="Fu S."/>
            <person name="Crippen T.L."/>
            <person name="Visi D."/>
            <person name="Benbow M.E."/>
            <person name="Allen M."/>
            <person name="Tomberlin J.K."/>
            <person name="Sze S.-H."/>
            <person name="Tarone A.M."/>
        </authorList>
    </citation>
    <scope>NUCLEOTIDE SEQUENCE [LARGE SCALE GENOMIC DNA]</scope>
    <source>
        <strain evidence="1 2">Crippen</strain>
    </source>
</reference>
<organism evidence="1 2">
    <name type="scientific">Providencia stuartii</name>
    <dbReference type="NCBI Taxonomy" id="588"/>
    <lineage>
        <taxon>Bacteria</taxon>
        <taxon>Pseudomonadati</taxon>
        <taxon>Pseudomonadota</taxon>
        <taxon>Gammaproteobacteria</taxon>
        <taxon>Enterobacterales</taxon>
        <taxon>Morganellaceae</taxon>
        <taxon>Providencia</taxon>
    </lineage>
</organism>
<dbReference type="AlphaFoldDB" id="A0A1S1HPK2"/>
<sequence length="156" mass="18364">MPAFLYNYMNALKIKGGSINILQIDSVRRSMGDHQLTKNILCEDCEKKFNTNGEEYFKEHALVNIHRSDDASFGYIPNVFKSMIKKLYYKNILIGNLESYNEEKMFYFCSSIFWRGTVDWNAHDHDKRTRPCVYDETLLNEMKNVLLGSKEKQIIK</sequence>
<gene>
    <name evidence="1" type="ORF">A3Q29_21165</name>
</gene>
<dbReference type="EMBL" id="LVIE01000188">
    <property type="protein sequence ID" value="OHT23341.1"/>
    <property type="molecule type" value="Genomic_DNA"/>
</dbReference>
<evidence type="ECO:0000313" key="1">
    <source>
        <dbReference type="EMBL" id="OHT23341.1"/>
    </source>
</evidence>
<evidence type="ECO:0000313" key="2">
    <source>
        <dbReference type="Proteomes" id="UP000179588"/>
    </source>
</evidence>
<proteinExistence type="predicted"/>